<dbReference type="GeneID" id="114650363"/>
<comment type="function">
    <text evidence="7">Essential role in pre-mRNA splicing. Required in cell cycle progression for S/G(2) transition.</text>
</comment>
<keyword evidence="3 9" id="KW-0507">mRNA processing</keyword>
<evidence type="ECO:0000313" key="11">
    <source>
        <dbReference type="Proteomes" id="UP000694620"/>
    </source>
</evidence>
<name>A0A8C4SJQ3_ERPCA</name>
<keyword evidence="6" id="KW-0131">Cell cycle</keyword>
<dbReference type="InterPro" id="IPR004123">
    <property type="entry name" value="Dim1"/>
</dbReference>
<keyword evidence="5 9" id="KW-0539">Nucleus</keyword>
<reference evidence="10" key="2">
    <citation type="submission" date="2025-08" db="UniProtKB">
        <authorList>
            <consortium name="Ensembl"/>
        </authorList>
    </citation>
    <scope>IDENTIFICATION</scope>
</reference>
<dbReference type="CTD" id="54957"/>
<sequence>MSLFLPKLHCKKEVDEVIKKVAEKVLVLRFGRDEDSVCLQLDEIFSKVAHDVSKMAVIYLVDVDSVPVYARYFDISYIPSTVFFFNGQHMKVDYGSPDHTKFVGCFKTKQDFIDLIEVIYRGAMRGKLIVRSPIDPRNIPKYDLLYQGI</sequence>
<organism evidence="10 11">
    <name type="scientific">Erpetoichthys calabaricus</name>
    <name type="common">Rope fish</name>
    <name type="synonym">Calamoichthys calabaricus</name>
    <dbReference type="NCBI Taxonomy" id="27687"/>
    <lineage>
        <taxon>Eukaryota</taxon>
        <taxon>Metazoa</taxon>
        <taxon>Chordata</taxon>
        <taxon>Craniata</taxon>
        <taxon>Vertebrata</taxon>
        <taxon>Euteleostomi</taxon>
        <taxon>Actinopterygii</taxon>
        <taxon>Polypteriformes</taxon>
        <taxon>Polypteridae</taxon>
        <taxon>Erpetoichthys</taxon>
    </lineage>
</organism>
<evidence type="ECO:0000313" key="10">
    <source>
        <dbReference type="Ensembl" id="ENSECRP00000018195.1"/>
    </source>
</evidence>
<dbReference type="CDD" id="cd02986">
    <property type="entry name" value="DLP"/>
    <property type="match status" value="1"/>
</dbReference>
<dbReference type="FunFam" id="3.40.30.10:FF:000059">
    <property type="entry name" value="Thioredoxin-like protein"/>
    <property type="match status" value="1"/>
</dbReference>
<evidence type="ECO:0000256" key="1">
    <source>
        <dbReference type="ARBA" id="ARBA00004123"/>
    </source>
</evidence>
<keyword evidence="11" id="KW-1185">Reference proteome</keyword>
<dbReference type="SUPFAM" id="SSF52833">
    <property type="entry name" value="Thioredoxin-like"/>
    <property type="match status" value="1"/>
</dbReference>
<evidence type="ECO:0000256" key="9">
    <source>
        <dbReference type="PIRNR" id="PIRNR017199"/>
    </source>
</evidence>
<protein>
    <recommendedName>
        <fullName evidence="9">Thioredoxin-like protein</fullName>
    </recommendedName>
</protein>
<dbReference type="PIRSF" id="PIRSF017199">
    <property type="entry name" value="mRNA_splic_U5"/>
    <property type="match status" value="1"/>
</dbReference>
<evidence type="ECO:0000256" key="4">
    <source>
        <dbReference type="ARBA" id="ARBA00023187"/>
    </source>
</evidence>
<reference evidence="10" key="1">
    <citation type="submission" date="2021-06" db="EMBL/GenBank/DDBJ databases">
        <authorList>
            <consortium name="Wellcome Sanger Institute Data Sharing"/>
        </authorList>
    </citation>
    <scope>NUCLEOTIDE SEQUENCE [LARGE SCALE GENOMIC DNA]</scope>
</reference>
<dbReference type="GO" id="GO:0005682">
    <property type="term" value="C:U5 snRNP"/>
    <property type="evidence" value="ECO:0007669"/>
    <property type="project" value="UniProtKB-UniRule"/>
</dbReference>
<keyword evidence="4 9" id="KW-0508">mRNA splicing</keyword>
<dbReference type="InterPro" id="IPR036249">
    <property type="entry name" value="Thioredoxin-like_sf"/>
</dbReference>
<dbReference type="GO" id="GO:0046540">
    <property type="term" value="C:U4/U6 x U5 tri-snRNP complex"/>
    <property type="evidence" value="ECO:0007669"/>
    <property type="project" value="UniProtKB-UniRule"/>
</dbReference>
<dbReference type="SMART" id="SM01410">
    <property type="entry name" value="DIM1"/>
    <property type="match status" value="1"/>
</dbReference>
<dbReference type="GeneTree" id="ENSGT00390000010779"/>
<dbReference type="RefSeq" id="XP_028655776.1">
    <property type="nucleotide sequence ID" value="XM_028799943.2"/>
</dbReference>
<accession>A0A8C4SJQ3</accession>
<dbReference type="OrthoDB" id="147752at2759"/>
<dbReference type="Pfam" id="PF02966">
    <property type="entry name" value="DIM1"/>
    <property type="match status" value="1"/>
</dbReference>
<dbReference type="Ensembl" id="ENSECRT00000018563.1">
    <property type="protein sequence ID" value="ENSECRP00000018195.1"/>
    <property type="gene ID" value="ENSECRG00000012166.1"/>
</dbReference>
<dbReference type="GO" id="GO:0005681">
    <property type="term" value="C:spliceosomal complex"/>
    <property type="evidence" value="ECO:0007669"/>
    <property type="project" value="TreeGrafter"/>
</dbReference>
<comment type="similarity">
    <text evidence="2 9">Belongs to the DIM1 family.</text>
</comment>
<gene>
    <name evidence="10" type="primary">TXNL4B</name>
    <name evidence="10" type="synonym">txnl4b</name>
</gene>
<evidence type="ECO:0000256" key="2">
    <source>
        <dbReference type="ARBA" id="ARBA00008241"/>
    </source>
</evidence>
<evidence type="ECO:0000256" key="6">
    <source>
        <dbReference type="ARBA" id="ARBA00023306"/>
    </source>
</evidence>
<comment type="subcellular location">
    <subcellularLocation>
        <location evidence="1 9">Nucleus</location>
    </subcellularLocation>
</comment>
<dbReference type="Proteomes" id="UP000694620">
    <property type="component" value="Chromosome 4"/>
</dbReference>
<comment type="function">
    <text evidence="9">Plays role in pre-mRNA splicing.</text>
</comment>
<dbReference type="PANTHER" id="PTHR12052:SF4">
    <property type="entry name" value="THIOREDOXIN-LIKE PROTEIN 4B"/>
    <property type="match status" value="1"/>
</dbReference>
<dbReference type="GO" id="GO:0000398">
    <property type="term" value="P:mRNA splicing, via spliceosome"/>
    <property type="evidence" value="ECO:0007669"/>
    <property type="project" value="InterPro"/>
</dbReference>
<dbReference type="Gene3D" id="3.40.30.10">
    <property type="entry name" value="Glutaredoxin"/>
    <property type="match status" value="1"/>
</dbReference>
<reference evidence="10" key="3">
    <citation type="submission" date="2025-09" db="UniProtKB">
        <authorList>
            <consortium name="Ensembl"/>
        </authorList>
    </citation>
    <scope>IDENTIFICATION</scope>
</reference>
<evidence type="ECO:0000256" key="3">
    <source>
        <dbReference type="ARBA" id="ARBA00022664"/>
    </source>
</evidence>
<comment type="subunit">
    <text evidence="8">Homodimer. Interacts with the U5-102 kDa protein subunit of the spliceosome.</text>
</comment>
<dbReference type="AlphaFoldDB" id="A0A8C4SJQ3"/>
<evidence type="ECO:0000256" key="5">
    <source>
        <dbReference type="ARBA" id="ARBA00023242"/>
    </source>
</evidence>
<proteinExistence type="inferred from homology"/>
<evidence type="ECO:0000256" key="7">
    <source>
        <dbReference type="ARBA" id="ARBA00060348"/>
    </source>
</evidence>
<evidence type="ECO:0000256" key="8">
    <source>
        <dbReference type="ARBA" id="ARBA00063722"/>
    </source>
</evidence>
<dbReference type="PANTHER" id="PTHR12052">
    <property type="entry name" value="THIOREDOXIN-LIKE PROTEN 4A, 4B"/>
    <property type="match status" value="1"/>
</dbReference>